<dbReference type="EMBL" id="CAJNNV010024871">
    <property type="protein sequence ID" value="CAE8610988.1"/>
    <property type="molecule type" value="Genomic_DNA"/>
</dbReference>
<feature type="coiled-coil region" evidence="1">
    <location>
        <begin position="1"/>
        <end position="56"/>
    </location>
</feature>
<organism evidence="3 4">
    <name type="scientific">Polarella glacialis</name>
    <name type="common">Dinoflagellate</name>
    <dbReference type="NCBI Taxonomy" id="89957"/>
    <lineage>
        <taxon>Eukaryota</taxon>
        <taxon>Sar</taxon>
        <taxon>Alveolata</taxon>
        <taxon>Dinophyceae</taxon>
        <taxon>Suessiales</taxon>
        <taxon>Suessiaceae</taxon>
        <taxon>Polarella</taxon>
    </lineage>
</organism>
<protein>
    <submittedName>
        <fullName evidence="3">Uncharacterized protein</fullName>
    </submittedName>
</protein>
<feature type="region of interest" description="Disordered" evidence="2">
    <location>
        <begin position="134"/>
        <end position="161"/>
    </location>
</feature>
<evidence type="ECO:0000256" key="1">
    <source>
        <dbReference type="SAM" id="Coils"/>
    </source>
</evidence>
<gene>
    <name evidence="3" type="ORF">PGLA1383_LOCUS28798</name>
</gene>
<accession>A0A813FK98</accession>
<name>A0A813FK98_POLGL</name>
<feature type="compositionally biased region" description="Basic and acidic residues" evidence="2">
    <location>
        <begin position="558"/>
        <end position="571"/>
    </location>
</feature>
<feature type="region of interest" description="Disordered" evidence="2">
    <location>
        <begin position="537"/>
        <end position="571"/>
    </location>
</feature>
<feature type="region of interest" description="Disordered" evidence="2">
    <location>
        <begin position="796"/>
        <end position="832"/>
    </location>
</feature>
<dbReference type="Proteomes" id="UP000654075">
    <property type="component" value="Unassembled WGS sequence"/>
</dbReference>
<feature type="region of interest" description="Disordered" evidence="2">
    <location>
        <begin position="954"/>
        <end position="992"/>
    </location>
</feature>
<dbReference type="AlphaFoldDB" id="A0A813FK98"/>
<evidence type="ECO:0000256" key="2">
    <source>
        <dbReference type="SAM" id="MobiDB-lite"/>
    </source>
</evidence>
<feature type="compositionally biased region" description="Basic and acidic residues" evidence="2">
    <location>
        <begin position="596"/>
        <end position="611"/>
    </location>
</feature>
<reference evidence="3" key="1">
    <citation type="submission" date="2021-02" db="EMBL/GenBank/DDBJ databases">
        <authorList>
            <person name="Dougan E. K."/>
            <person name="Rhodes N."/>
            <person name="Thang M."/>
            <person name="Chan C."/>
        </authorList>
    </citation>
    <scope>NUCLEOTIDE SEQUENCE</scope>
</reference>
<proteinExistence type="predicted"/>
<sequence length="992" mass="108370">LAALSREMAEAHSAMASLYQERKGASLVSPSFVLERTDQEQELLEKQLKQQALEQQLEQHFKRKSTALLETQLQEMVQSCEIEQWEWEQQNKLLEEVHQQECSVHQLEYSEQYAQGGPEEYVEDYQDYQQTEYQPEYQEDFKRPGASAERTRRRSSEGQLQEWQEELATKQWQLQEWEQKDIQQEEEKEEEDWPHSPTRRSSALTKGLPTRQATLRWRESRENLRDFFPAGQELELLGGSSEAVAATEADLETEPFRASPEEVWAQSLAMPSEHRESAVPSEHWGAAESFEVQQPVWDNGTDSHDAAPGTAASESNMPLLHSAYFRRSQSNMHRDSQLKGLSPLRTVTFNENAIDTLDFDEAASWAEAATRRASATPTRRPSAAVAATEYIALLTANVASALPGPANVAARPRRSTTAKVDDPVVASARETLRKLSAVVFEELAREDNHPLDESLVNTRAFRDTQEALETMFADDESDVTVSPSEEGMSPRMSSLLPKLEQQEASTNEATGRSSLLHATKGCIDVLTERQRARSLVAGLLPEASSSPTRRKTVADGSEMSREPPSKEELRRVRRDSTLVFAAVESGVALQAKKLEETEQRGAVSEKTRGSEADASTLVAERQLRTVARSIVAEPRTGILKRVSKPHDLRRDSVRLLQAIGLVAASAANGESTSLIAGEEQLEAVAQSITSQALGMEHASGLDPGSFRMEALQQRLSSILEEVVAAISAAVPSEESPVAERRLSQRLSTLRRLSAEAEVLAASPEAENGGSALHQRLSLLQEAISAVAKETLLQAAEPAVKGKGPPAKGKGKGKMPPPPGSKGKGKPSAMVTSETEASVQMEQRLSLLESMLEVAAETTRPEPDNSCGALQQRLSLSQAARGSMLEGVVAGISAVPSEESLVAERRLTQRLSTLRRLSAAAEELAASPEAEIGDTSLHQRLSLLQEAMSAVAEERAVGAAPAVKGKSPPSKGKGKGKMPPPGSKGKGKPLDME</sequence>
<feature type="region of interest" description="Disordered" evidence="2">
    <location>
        <begin position="596"/>
        <end position="615"/>
    </location>
</feature>
<keyword evidence="1" id="KW-0175">Coiled coil</keyword>
<evidence type="ECO:0000313" key="3">
    <source>
        <dbReference type="EMBL" id="CAE8610988.1"/>
    </source>
</evidence>
<keyword evidence="4" id="KW-1185">Reference proteome</keyword>
<comment type="caution">
    <text evidence="3">The sequence shown here is derived from an EMBL/GenBank/DDBJ whole genome shotgun (WGS) entry which is preliminary data.</text>
</comment>
<evidence type="ECO:0000313" key="4">
    <source>
        <dbReference type="Proteomes" id="UP000654075"/>
    </source>
</evidence>
<feature type="region of interest" description="Disordered" evidence="2">
    <location>
        <begin position="180"/>
        <end position="211"/>
    </location>
</feature>
<feature type="non-terminal residue" evidence="3">
    <location>
        <position position="992"/>
    </location>
</feature>